<dbReference type="InterPro" id="IPR051942">
    <property type="entry name" value="DENN_domain_containing_2"/>
</dbReference>
<feature type="compositionally biased region" description="Basic and acidic residues" evidence="2">
    <location>
        <begin position="210"/>
        <end position="220"/>
    </location>
</feature>
<organism evidence="4 5">
    <name type="scientific">Scyliorhinus torazame</name>
    <name type="common">Cloudy catshark</name>
    <name type="synonym">Catulus torazame</name>
    <dbReference type="NCBI Taxonomy" id="75743"/>
    <lineage>
        <taxon>Eukaryota</taxon>
        <taxon>Metazoa</taxon>
        <taxon>Chordata</taxon>
        <taxon>Craniata</taxon>
        <taxon>Vertebrata</taxon>
        <taxon>Chondrichthyes</taxon>
        <taxon>Elasmobranchii</taxon>
        <taxon>Galeomorphii</taxon>
        <taxon>Galeoidea</taxon>
        <taxon>Carcharhiniformes</taxon>
        <taxon>Scyliorhinidae</taxon>
        <taxon>Scyliorhinus</taxon>
    </lineage>
</organism>
<evidence type="ECO:0000313" key="5">
    <source>
        <dbReference type="Proteomes" id="UP000288216"/>
    </source>
</evidence>
<dbReference type="PROSITE" id="PS50211">
    <property type="entry name" value="DENN"/>
    <property type="match status" value="1"/>
</dbReference>
<keyword evidence="5" id="KW-1185">Reference proteome</keyword>
<feature type="domain" description="UDENN" evidence="3">
    <location>
        <begin position="623"/>
        <end position="966"/>
    </location>
</feature>
<feature type="region of interest" description="Disordered" evidence="2">
    <location>
        <begin position="1"/>
        <end position="170"/>
    </location>
</feature>
<feature type="compositionally biased region" description="Basic and acidic residues" evidence="2">
    <location>
        <begin position="23"/>
        <end position="32"/>
    </location>
</feature>
<feature type="compositionally biased region" description="Polar residues" evidence="2">
    <location>
        <begin position="142"/>
        <end position="161"/>
    </location>
</feature>
<feature type="compositionally biased region" description="Polar residues" evidence="2">
    <location>
        <begin position="36"/>
        <end position="46"/>
    </location>
</feature>
<protein>
    <recommendedName>
        <fullName evidence="3">UDENN domain-containing protein</fullName>
    </recommendedName>
</protein>
<sequence length="1006" mass="112154">MSDTRAGVLATSDRPFSPSTSRRVRDIVKEIEDALSQGSRNSTSKGPCTYKRPPTRNLDKGQSAGASGEALPPAGTIEHSSKVGPSRACINDTQLLRHRATGRGEAPRNGPGGVKKPLQKMHSVGSAPSHGDRVGSRHHTVNIKQKISQWEGKTNTGTDQHTPAEGALPPECGCPLVAKTESPVGGNKKGLVKAKSLGLDFREGWNANDQKVKSTHEKNGGEPNSRGLGSVIPQVKKLERLVKNAPDSGKLLPPGNFYTSQNFWKKKMEGVLEDKNATCASELKRKRESTSSAEKDLDLRNSENRETTIRNAENVYADSEETDESRRINPVPKPRRTFKYAVDKNSKDAPPQGKLTSTKENVRSPPPLPANPPPSAKALVTGTTLIKTNRKSFEFEDAEGLQILLTPATRERNHNEGGNKIKMTLCQTLSEENLYEDIISPSKENPYEDVTFTPSFLSRGKRVWGSPSTRPRRPPKLPPKPLSLLVQAQESKTWNVSEPRKVNKDNTAPPLRSNPPSLPSNPEDPVGADAFVRKRKRIPALVLKIQAVYDIKRGKKKVKTLTLSGSDSTPLKDENSETESDTEEQQKAHNQRLVHVHSTLKRNTRYQTLERDLIELQEQKLFEYFVVVSLRKKALTNTYEPRVTQQFPSKLEKSTRQARDAEEGLKMIPQFCFPDVSEWVAVSQLTSETFSFVLTGEDGSRRFGYCRKLLILDEVDKRREISPALVYPFMRSVMEAPFPAPGRVITVKNFLPGSGNEVIELCRPTDSRLEHVDFECLFGCLNVRHVIHVFASLLLERRVIFIADKLSTLSKCGHAAVAMLYPFTWQHTYIPVLPAVMIDIVCSPTPFLIGIHSNSVALLNDLPIEEVLVVDLCADRFLRQVSAVLLPCLSSLSTLISEACVRFFVEIAGHYSLHMSVNEKGERFFQRDAFRKSHTSKNVRQFLELFMETQMFAGFVQDRELRKSGVKGLFEVRAGEYLETIPETGSSGVNRFLKGLGNKMKFLSKK</sequence>
<dbReference type="InterPro" id="IPR001194">
    <property type="entry name" value="cDENN_dom"/>
</dbReference>
<keyword evidence="1" id="KW-0344">Guanine-nucleotide releasing factor</keyword>
<dbReference type="InterPro" id="IPR037516">
    <property type="entry name" value="Tripartite_DENN"/>
</dbReference>
<feature type="compositionally biased region" description="Pro residues" evidence="2">
    <location>
        <begin position="364"/>
        <end position="375"/>
    </location>
</feature>
<dbReference type="STRING" id="75743.A0A401NKC3"/>
<dbReference type="EMBL" id="BFAA01007635">
    <property type="protein sequence ID" value="GCB61323.1"/>
    <property type="molecule type" value="Genomic_DNA"/>
</dbReference>
<dbReference type="OrthoDB" id="10266080at2759"/>
<dbReference type="FunFam" id="3.40.50.11500:FF:000004">
    <property type="entry name" value="DENN domain-containing protein 2C isoform X1"/>
    <property type="match status" value="1"/>
</dbReference>
<feature type="compositionally biased region" description="Basic and acidic residues" evidence="2">
    <location>
        <begin position="280"/>
        <end position="308"/>
    </location>
</feature>
<evidence type="ECO:0000256" key="1">
    <source>
        <dbReference type="ARBA" id="ARBA00022658"/>
    </source>
</evidence>
<dbReference type="SMART" id="SM00801">
    <property type="entry name" value="dDENN"/>
    <property type="match status" value="1"/>
</dbReference>
<feature type="region of interest" description="Disordered" evidence="2">
    <location>
        <begin position="280"/>
        <end position="376"/>
    </location>
</feature>
<dbReference type="AlphaFoldDB" id="A0A401NKC3"/>
<dbReference type="SMART" id="SM00799">
    <property type="entry name" value="DENN"/>
    <property type="match status" value="1"/>
</dbReference>
<evidence type="ECO:0000313" key="4">
    <source>
        <dbReference type="EMBL" id="GCB61323.1"/>
    </source>
</evidence>
<gene>
    <name evidence="4" type="ORF">scyTo_0014318</name>
</gene>
<feature type="region of interest" description="Disordered" evidence="2">
    <location>
        <begin position="558"/>
        <end position="591"/>
    </location>
</feature>
<feature type="region of interest" description="Disordered" evidence="2">
    <location>
        <begin position="458"/>
        <end position="526"/>
    </location>
</feature>
<name>A0A401NKC3_SCYTO</name>
<dbReference type="Pfam" id="PF03456">
    <property type="entry name" value="uDENN"/>
    <property type="match status" value="1"/>
</dbReference>
<feature type="compositionally biased region" description="Polar residues" evidence="2">
    <location>
        <begin position="486"/>
        <end position="496"/>
    </location>
</feature>
<feature type="region of interest" description="Disordered" evidence="2">
    <location>
        <begin position="208"/>
        <end position="232"/>
    </location>
</feature>
<dbReference type="SMART" id="SM00800">
    <property type="entry name" value="uDENN"/>
    <property type="match status" value="1"/>
</dbReference>
<proteinExistence type="predicted"/>
<dbReference type="PANTHER" id="PTHR15288">
    <property type="entry name" value="DENN DOMAIN-CONTAINING PROTEIN 2"/>
    <property type="match status" value="1"/>
</dbReference>
<dbReference type="InterPro" id="IPR043153">
    <property type="entry name" value="DENN_C"/>
</dbReference>
<dbReference type="InterPro" id="IPR005113">
    <property type="entry name" value="uDENN_dom"/>
</dbReference>
<dbReference type="Gene3D" id="3.30.450.200">
    <property type="match status" value="1"/>
</dbReference>
<comment type="caution">
    <text evidence="4">The sequence shown here is derived from an EMBL/GenBank/DDBJ whole genome shotgun (WGS) entry which is preliminary data.</text>
</comment>
<accession>A0A401NKC3</accession>
<dbReference type="Gene3D" id="3.40.50.11500">
    <property type="match status" value="1"/>
</dbReference>
<dbReference type="OMA" id="PDSKDWI"/>
<dbReference type="Pfam" id="PF02141">
    <property type="entry name" value="DENN"/>
    <property type="match status" value="1"/>
</dbReference>
<evidence type="ECO:0000259" key="3">
    <source>
        <dbReference type="PROSITE" id="PS50211"/>
    </source>
</evidence>
<dbReference type="Proteomes" id="UP000288216">
    <property type="component" value="Unassembled WGS sequence"/>
</dbReference>
<evidence type="ECO:0000256" key="2">
    <source>
        <dbReference type="SAM" id="MobiDB-lite"/>
    </source>
</evidence>
<reference evidence="4 5" key="1">
    <citation type="journal article" date="2018" name="Nat. Ecol. Evol.">
        <title>Shark genomes provide insights into elasmobranch evolution and the origin of vertebrates.</title>
        <authorList>
            <person name="Hara Y"/>
            <person name="Yamaguchi K"/>
            <person name="Onimaru K"/>
            <person name="Kadota M"/>
            <person name="Koyanagi M"/>
            <person name="Keeley SD"/>
            <person name="Tatsumi K"/>
            <person name="Tanaka K"/>
            <person name="Motone F"/>
            <person name="Kageyama Y"/>
            <person name="Nozu R"/>
            <person name="Adachi N"/>
            <person name="Nishimura O"/>
            <person name="Nakagawa R"/>
            <person name="Tanegashima C"/>
            <person name="Kiyatake I"/>
            <person name="Matsumoto R"/>
            <person name="Murakumo K"/>
            <person name="Nishida K"/>
            <person name="Terakita A"/>
            <person name="Kuratani S"/>
            <person name="Sato K"/>
            <person name="Hyodo S Kuraku.S."/>
        </authorList>
    </citation>
    <scope>NUCLEOTIDE SEQUENCE [LARGE SCALE GENOMIC DNA]</scope>
</reference>
<dbReference type="PANTHER" id="PTHR15288:SF6">
    <property type="entry name" value="DENN DOMAIN-CONTAINING PROTEIN 2C"/>
    <property type="match status" value="1"/>
</dbReference>
<dbReference type="GO" id="GO:0005085">
    <property type="term" value="F:guanyl-nucleotide exchange factor activity"/>
    <property type="evidence" value="ECO:0007669"/>
    <property type="project" value="UniProtKB-KW"/>
</dbReference>
<dbReference type="InterPro" id="IPR005112">
    <property type="entry name" value="dDENN_dom"/>
</dbReference>
<dbReference type="Pfam" id="PF03455">
    <property type="entry name" value="dDENN"/>
    <property type="match status" value="1"/>
</dbReference>